<sequence length="210" mass="23451">MQNFTLPEQSKNYFEFYFAVKSVRGRRTVEKGEQNITPCARDQALRRSQGWRMRSRRSSSGAGVVSERRMPQLYSACNRHILVALLLRSPSYPPVNQSERYAAMTSPPVARARLGGKGGQPLPFHPRTSRCHQLLFTCCGLGGDGSGKGGRLRDGGRHGAAPVFENILFLYFVFFLSEMKGGLYFCSGSHSGERRCDVKITEFSNDTEGE</sequence>
<dbReference type="Proteomes" id="UP000887013">
    <property type="component" value="Unassembled WGS sequence"/>
</dbReference>
<reference evidence="1" key="1">
    <citation type="submission" date="2020-08" db="EMBL/GenBank/DDBJ databases">
        <title>Multicomponent nature underlies the extraordinary mechanical properties of spider dragline silk.</title>
        <authorList>
            <person name="Kono N."/>
            <person name="Nakamura H."/>
            <person name="Mori M."/>
            <person name="Yoshida Y."/>
            <person name="Ohtoshi R."/>
            <person name="Malay A.D."/>
            <person name="Moran D.A.P."/>
            <person name="Tomita M."/>
            <person name="Numata K."/>
            <person name="Arakawa K."/>
        </authorList>
    </citation>
    <scope>NUCLEOTIDE SEQUENCE</scope>
</reference>
<proteinExistence type="predicted"/>
<organism evidence="1 2">
    <name type="scientific">Nephila pilipes</name>
    <name type="common">Giant wood spider</name>
    <name type="synonym">Nephila maculata</name>
    <dbReference type="NCBI Taxonomy" id="299642"/>
    <lineage>
        <taxon>Eukaryota</taxon>
        <taxon>Metazoa</taxon>
        <taxon>Ecdysozoa</taxon>
        <taxon>Arthropoda</taxon>
        <taxon>Chelicerata</taxon>
        <taxon>Arachnida</taxon>
        <taxon>Araneae</taxon>
        <taxon>Araneomorphae</taxon>
        <taxon>Entelegynae</taxon>
        <taxon>Araneoidea</taxon>
        <taxon>Nephilidae</taxon>
        <taxon>Nephila</taxon>
    </lineage>
</organism>
<dbReference type="EMBL" id="BMAW01025517">
    <property type="protein sequence ID" value="GFT92868.1"/>
    <property type="molecule type" value="Genomic_DNA"/>
</dbReference>
<comment type="caution">
    <text evidence="1">The sequence shown here is derived from an EMBL/GenBank/DDBJ whole genome shotgun (WGS) entry which is preliminary data.</text>
</comment>
<gene>
    <name evidence="1" type="ORF">NPIL_639501</name>
</gene>
<evidence type="ECO:0000313" key="2">
    <source>
        <dbReference type="Proteomes" id="UP000887013"/>
    </source>
</evidence>
<protein>
    <submittedName>
        <fullName evidence="1">Uncharacterized protein</fullName>
    </submittedName>
</protein>
<accession>A0A8X6Q0I8</accession>
<evidence type="ECO:0000313" key="1">
    <source>
        <dbReference type="EMBL" id="GFT92868.1"/>
    </source>
</evidence>
<dbReference type="AlphaFoldDB" id="A0A8X6Q0I8"/>
<dbReference type="OrthoDB" id="10529359at2759"/>
<name>A0A8X6Q0I8_NEPPI</name>
<keyword evidence="2" id="KW-1185">Reference proteome</keyword>